<dbReference type="InterPro" id="IPR005334">
    <property type="entry name" value="Tctex-1-like"/>
</dbReference>
<dbReference type="Gene3D" id="3.30.1140.40">
    <property type="entry name" value="Tctex-1"/>
    <property type="match status" value="1"/>
</dbReference>
<dbReference type="PANTHER" id="PTHR21255:SF4">
    <property type="entry name" value="DYNEIN LIGHT CHAIN TCTEX-TYPE"/>
    <property type="match status" value="1"/>
</dbReference>
<accession>A0A078AHV8</accession>
<dbReference type="OrthoDB" id="305441at2759"/>
<dbReference type="Proteomes" id="UP000039865">
    <property type="component" value="Unassembled WGS sequence"/>
</dbReference>
<organism evidence="1 2">
    <name type="scientific">Stylonychia lemnae</name>
    <name type="common">Ciliate</name>
    <dbReference type="NCBI Taxonomy" id="5949"/>
    <lineage>
        <taxon>Eukaryota</taxon>
        <taxon>Sar</taxon>
        <taxon>Alveolata</taxon>
        <taxon>Ciliophora</taxon>
        <taxon>Intramacronucleata</taxon>
        <taxon>Spirotrichea</taxon>
        <taxon>Stichotrichia</taxon>
        <taxon>Sporadotrichida</taxon>
        <taxon>Oxytrichidae</taxon>
        <taxon>Stylonychinae</taxon>
        <taxon>Stylonychia</taxon>
    </lineage>
</organism>
<evidence type="ECO:0000313" key="2">
    <source>
        <dbReference type="Proteomes" id="UP000039865"/>
    </source>
</evidence>
<dbReference type="OMA" id="HFKFIVS"/>
<dbReference type="GO" id="GO:0045505">
    <property type="term" value="F:dynein intermediate chain binding"/>
    <property type="evidence" value="ECO:0007669"/>
    <property type="project" value="TreeGrafter"/>
</dbReference>
<dbReference type="PANTHER" id="PTHR21255">
    <property type="entry name" value="T-COMPLEX-ASSOCIATED-TESTIS-EXPRESSED 1/ DYNEIN LIGHT CHAIN"/>
    <property type="match status" value="1"/>
</dbReference>
<dbReference type="CDD" id="cd21455">
    <property type="entry name" value="DLC-like_DYNLT1_DYNLT3"/>
    <property type="match status" value="1"/>
</dbReference>
<sequence length="115" mass="13130">MEASDKKQFTSIKTQIEKIVDDKVDEIFKDYNYDGQNAQEKSNQVAEAIVKEAQQLASKNFKLQAIAMVLNKETSGFHLSASCYWDSTQDGNINKKFDKFETFYVIITLFGISRA</sequence>
<dbReference type="InterPro" id="IPR038586">
    <property type="entry name" value="Tctex-1-like_sf"/>
</dbReference>
<dbReference type="GO" id="GO:0007018">
    <property type="term" value="P:microtubule-based movement"/>
    <property type="evidence" value="ECO:0007669"/>
    <property type="project" value="TreeGrafter"/>
</dbReference>
<gene>
    <name evidence="1" type="primary">Contig9447.g10109</name>
    <name evidence="1" type="ORF">STYLEM_10504</name>
</gene>
<dbReference type="AlphaFoldDB" id="A0A078AHV8"/>
<dbReference type="InParanoid" id="A0A078AHV8"/>
<keyword evidence="2" id="KW-1185">Reference proteome</keyword>
<evidence type="ECO:0008006" key="3">
    <source>
        <dbReference type="Google" id="ProtNLM"/>
    </source>
</evidence>
<evidence type="ECO:0000313" key="1">
    <source>
        <dbReference type="EMBL" id="CDW81486.1"/>
    </source>
</evidence>
<name>A0A078AHV8_STYLE</name>
<dbReference type="EMBL" id="CCKQ01009994">
    <property type="protein sequence ID" value="CDW81486.1"/>
    <property type="molecule type" value="Genomic_DNA"/>
</dbReference>
<dbReference type="GO" id="GO:0005868">
    <property type="term" value="C:cytoplasmic dynein complex"/>
    <property type="evidence" value="ECO:0007669"/>
    <property type="project" value="TreeGrafter"/>
</dbReference>
<protein>
    <recommendedName>
        <fullName evidence="3">Dynein light chain</fullName>
    </recommendedName>
</protein>
<dbReference type="GO" id="GO:0005737">
    <property type="term" value="C:cytoplasm"/>
    <property type="evidence" value="ECO:0007669"/>
    <property type="project" value="TreeGrafter"/>
</dbReference>
<dbReference type="Pfam" id="PF03645">
    <property type="entry name" value="Tctex-1"/>
    <property type="match status" value="1"/>
</dbReference>
<reference evidence="1 2" key="1">
    <citation type="submission" date="2014-06" db="EMBL/GenBank/DDBJ databases">
        <authorList>
            <person name="Swart Estienne"/>
        </authorList>
    </citation>
    <scope>NUCLEOTIDE SEQUENCE [LARGE SCALE GENOMIC DNA]</scope>
    <source>
        <strain evidence="1 2">130c</strain>
    </source>
</reference>
<proteinExistence type="predicted"/>